<gene>
    <name evidence="2" type="ORF">DPMN_023260</name>
</gene>
<name>A0A9D4LKE0_DREPO</name>
<evidence type="ECO:0000313" key="3">
    <source>
        <dbReference type="Proteomes" id="UP000828390"/>
    </source>
</evidence>
<feature type="compositionally biased region" description="Basic and acidic residues" evidence="1">
    <location>
        <begin position="1"/>
        <end position="10"/>
    </location>
</feature>
<organism evidence="2 3">
    <name type="scientific">Dreissena polymorpha</name>
    <name type="common">Zebra mussel</name>
    <name type="synonym">Mytilus polymorpha</name>
    <dbReference type="NCBI Taxonomy" id="45954"/>
    <lineage>
        <taxon>Eukaryota</taxon>
        <taxon>Metazoa</taxon>
        <taxon>Spiralia</taxon>
        <taxon>Lophotrochozoa</taxon>
        <taxon>Mollusca</taxon>
        <taxon>Bivalvia</taxon>
        <taxon>Autobranchia</taxon>
        <taxon>Heteroconchia</taxon>
        <taxon>Euheterodonta</taxon>
        <taxon>Imparidentia</taxon>
        <taxon>Neoheterodontei</taxon>
        <taxon>Myida</taxon>
        <taxon>Dreissenoidea</taxon>
        <taxon>Dreissenidae</taxon>
        <taxon>Dreissena</taxon>
    </lineage>
</organism>
<feature type="compositionally biased region" description="Basic and acidic residues" evidence="1">
    <location>
        <begin position="17"/>
        <end position="49"/>
    </location>
</feature>
<dbReference type="EMBL" id="JAIWYP010000002">
    <property type="protein sequence ID" value="KAH3860362.1"/>
    <property type="molecule type" value="Genomic_DNA"/>
</dbReference>
<sequence>MDKQRSEKLRVVPHTAEQARDGAERSLRAPGKVHPDAHVHDRSTEENRHERHRITGNKRILVASGIY</sequence>
<accession>A0A9D4LKE0</accession>
<evidence type="ECO:0000256" key="1">
    <source>
        <dbReference type="SAM" id="MobiDB-lite"/>
    </source>
</evidence>
<reference evidence="2" key="2">
    <citation type="submission" date="2020-11" db="EMBL/GenBank/DDBJ databases">
        <authorList>
            <person name="McCartney M.A."/>
            <person name="Auch B."/>
            <person name="Kono T."/>
            <person name="Mallez S."/>
            <person name="Becker A."/>
            <person name="Gohl D.M."/>
            <person name="Silverstein K.A.T."/>
            <person name="Koren S."/>
            <person name="Bechman K.B."/>
            <person name="Herman A."/>
            <person name="Abrahante J.E."/>
            <person name="Garbe J."/>
        </authorList>
    </citation>
    <scope>NUCLEOTIDE SEQUENCE</scope>
    <source>
        <strain evidence="2">Duluth1</strain>
        <tissue evidence="2">Whole animal</tissue>
    </source>
</reference>
<dbReference type="AlphaFoldDB" id="A0A9D4LKE0"/>
<protein>
    <submittedName>
        <fullName evidence="2">Uncharacterized protein</fullName>
    </submittedName>
</protein>
<reference evidence="2" key="1">
    <citation type="journal article" date="2019" name="bioRxiv">
        <title>The Genome of the Zebra Mussel, Dreissena polymorpha: A Resource for Invasive Species Research.</title>
        <authorList>
            <person name="McCartney M.A."/>
            <person name="Auch B."/>
            <person name="Kono T."/>
            <person name="Mallez S."/>
            <person name="Zhang Y."/>
            <person name="Obille A."/>
            <person name="Becker A."/>
            <person name="Abrahante J.E."/>
            <person name="Garbe J."/>
            <person name="Badalamenti J.P."/>
            <person name="Herman A."/>
            <person name="Mangelson H."/>
            <person name="Liachko I."/>
            <person name="Sullivan S."/>
            <person name="Sone E.D."/>
            <person name="Koren S."/>
            <person name="Silverstein K.A.T."/>
            <person name="Beckman K.B."/>
            <person name="Gohl D.M."/>
        </authorList>
    </citation>
    <scope>NUCLEOTIDE SEQUENCE</scope>
    <source>
        <strain evidence="2">Duluth1</strain>
        <tissue evidence="2">Whole animal</tissue>
    </source>
</reference>
<proteinExistence type="predicted"/>
<dbReference type="Proteomes" id="UP000828390">
    <property type="component" value="Unassembled WGS sequence"/>
</dbReference>
<feature type="region of interest" description="Disordered" evidence="1">
    <location>
        <begin position="1"/>
        <end position="52"/>
    </location>
</feature>
<evidence type="ECO:0000313" key="2">
    <source>
        <dbReference type="EMBL" id="KAH3860362.1"/>
    </source>
</evidence>
<comment type="caution">
    <text evidence="2">The sequence shown here is derived from an EMBL/GenBank/DDBJ whole genome shotgun (WGS) entry which is preliminary data.</text>
</comment>
<keyword evidence="3" id="KW-1185">Reference proteome</keyword>